<accession>A0A412YSD5</accession>
<name>A0A412YSD5_9BACT</name>
<protein>
    <submittedName>
        <fullName evidence="1">Uncharacterized protein</fullName>
    </submittedName>
</protein>
<organism evidence="1 2">
    <name type="scientific">Phocaeicola dorei</name>
    <dbReference type="NCBI Taxonomy" id="357276"/>
    <lineage>
        <taxon>Bacteria</taxon>
        <taxon>Pseudomonadati</taxon>
        <taxon>Bacteroidota</taxon>
        <taxon>Bacteroidia</taxon>
        <taxon>Bacteroidales</taxon>
        <taxon>Bacteroidaceae</taxon>
        <taxon>Phocaeicola</taxon>
    </lineage>
</organism>
<reference evidence="1 2" key="1">
    <citation type="submission" date="2018-08" db="EMBL/GenBank/DDBJ databases">
        <title>A genome reference for cultivated species of the human gut microbiota.</title>
        <authorList>
            <person name="Zou Y."/>
            <person name="Xue W."/>
            <person name="Luo G."/>
        </authorList>
    </citation>
    <scope>NUCLEOTIDE SEQUENCE [LARGE SCALE GENOMIC DNA]</scope>
    <source>
        <strain evidence="1 2">AF14-1AC</strain>
    </source>
</reference>
<gene>
    <name evidence="1" type="ORF">DWW04_22680</name>
</gene>
<evidence type="ECO:0000313" key="1">
    <source>
        <dbReference type="EMBL" id="RGV68080.1"/>
    </source>
</evidence>
<comment type="caution">
    <text evidence="1">The sequence shown here is derived from an EMBL/GenBank/DDBJ whole genome shotgun (WGS) entry which is preliminary data.</text>
</comment>
<dbReference type="AlphaFoldDB" id="A0A412YSD5"/>
<sequence>MRKTAREIIFDVESHLACSKKKHYSDFYIGITNDVDRRLFGEHNVDKNHAWWIYRTAVDKATAQVVEEHFLSKGMKGETGGGTDDTIYVYCYEVTNTTKE</sequence>
<proteinExistence type="predicted"/>
<dbReference type="EMBL" id="QRZL01000044">
    <property type="protein sequence ID" value="RGV68080.1"/>
    <property type="molecule type" value="Genomic_DNA"/>
</dbReference>
<evidence type="ECO:0000313" key="2">
    <source>
        <dbReference type="Proteomes" id="UP000283678"/>
    </source>
</evidence>
<dbReference type="Proteomes" id="UP000283678">
    <property type="component" value="Unassembled WGS sequence"/>
</dbReference>
<dbReference type="RefSeq" id="WP_009036676.1">
    <property type="nucleotide sequence ID" value="NZ_JAQPZB010000041.1"/>
</dbReference>